<protein>
    <submittedName>
        <fullName evidence="2">Uncharacterized protein</fullName>
    </submittedName>
</protein>
<keyword evidence="3" id="KW-1185">Reference proteome</keyword>
<evidence type="ECO:0000313" key="2">
    <source>
        <dbReference type="EMBL" id="MPC35721.1"/>
    </source>
</evidence>
<dbReference type="AlphaFoldDB" id="A0A5B7EML3"/>
<feature type="compositionally biased region" description="Low complexity" evidence="1">
    <location>
        <begin position="104"/>
        <end position="122"/>
    </location>
</feature>
<dbReference type="EMBL" id="VSRR010003332">
    <property type="protein sequence ID" value="MPC35721.1"/>
    <property type="molecule type" value="Genomic_DNA"/>
</dbReference>
<evidence type="ECO:0000256" key="1">
    <source>
        <dbReference type="SAM" id="MobiDB-lite"/>
    </source>
</evidence>
<reference evidence="2 3" key="1">
    <citation type="submission" date="2019-05" db="EMBL/GenBank/DDBJ databases">
        <title>Another draft genome of Portunus trituberculatus and its Hox gene families provides insights of decapod evolution.</title>
        <authorList>
            <person name="Jeong J.-H."/>
            <person name="Song I."/>
            <person name="Kim S."/>
            <person name="Choi T."/>
            <person name="Kim D."/>
            <person name="Ryu S."/>
            <person name="Kim W."/>
        </authorList>
    </citation>
    <scope>NUCLEOTIDE SEQUENCE [LARGE SCALE GENOMIC DNA]</scope>
    <source>
        <tissue evidence="2">Muscle</tissue>
    </source>
</reference>
<proteinExistence type="predicted"/>
<accession>A0A5B7EML3</accession>
<organism evidence="2 3">
    <name type="scientific">Portunus trituberculatus</name>
    <name type="common">Swimming crab</name>
    <name type="synonym">Neptunus trituberculatus</name>
    <dbReference type="NCBI Taxonomy" id="210409"/>
    <lineage>
        <taxon>Eukaryota</taxon>
        <taxon>Metazoa</taxon>
        <taxon>Ecdysozoa</taxon>
        <taxon>Arthropoda</taxon>
        <taxon>Crustacea</taxon>
        <taxon>Multicrustacea</taxon>
        <taxon>Malacostraca</taxon>
        <taxon>Eumalacostraca</taxon>
        <taxon>Eucarida</taxon>
        <taxon>Decapoda</taxon>
        <taxon>Pleocyemata</taxon>
        <taxon>Brachyura</taxon>
        <taxon>Eubrachyura</taxon>
        <taxon>Portunoidea</taxon>
        <taxon>Portunidae</taxon>
        <taxon>Portuninae</taxon>
        <taxon>Portunus</taxon>
    </lineage>
</organism>
<dbReference type="Proteomes" id="UP000324222">
    <property type="component" value="Unassembled WGS sequence"/>
</dbReference>
<gene>
    <name evidence="2" type="ORF">E2C01_029154</name>
</gene>
<name>A0A5B7EML3_PORTR</name>
<evidence type="ECO:0000313" key="3">
    <source>
        <dbReference type="Proteomes" id="UP000324222"/>
    </source>
</evidence>
<sequence>MDATTSDPRVSSSFKSTRVRCNPSTCCPSSTEDATPSPHCTEPLVHQKKGCVTHFDLLHLFQQLVNLTLQPLVLLNYCFFSLLPSHFPLNAPAQRSWASPAEMCSTSTTPSPSPPSLGGKSCSLSGRSHVSYKSGWSYTWTGQHTALPSPTTTTSTHPNTDKLRGEVVGCLLKP</sequence>
<comment type="caution">
    <text evidence="2">The sequence shown here is derived from an EMBL/GenBank/DDBJ whole genome shotgun (WGS) entry which is preliminary data.</text>
</comment>
<feature type="region of interest" description="Disordered" evidence="1">
    <location>
        <begin position="102"/>
        <end position="122"/>
    </location>
</feature>